<protein>
    <submittedName>
        <fullName evidence="1">Uncharacterized protein</fullName>
    </submittedName>
</protein>
<proteinExistence type="predicted"/>
<name>A0A370L3V2_9HYPH</name>
<reference evidence="2" key="1">
    <citation type="submission" date="2018-07" db="EMBL/GenBank/DDBJ databases">
        <authorList>
            <person name="Safronova V.I."/>
            <person name="Chirak E.R."/>
            <person name="Sazanova A.L."/>
        </authorList>
    </citation>
    <scope>NUCLEOTIDE SEQUENCE [LARGE SCALE GENOMIC DNA]</scope>
    <source>
        <strain evidence="2">RCAM04685</strain>
    </source>
</reference>
<dbReference type="Proteomes" id="UP000255207">
    <property type="component" value="Unassembled WGS sequence"/>
</dbReference>
<dbReference type="RefSeq" id="WP_114830174.1">
    <property type="nucleotide sequence ID" value="NZ_QQTO01000023.1"/>
</dbReference>
<dbReference type="EMBL" id="QQTP01000008">
    <property type="protein sequence ID" value="RDJ23548.1"/>
    <property type="molecule type" value="Genomic_DNA"/>
</dbReference>
<gene>
    <name evidence="1" type="ORF">DWE98_15415</name>
</gene>
<organism evidence="1 2">
    <name type="scientific">Bosea caraganae</name>
    <dbReference type="NCBI Taxonomy" id="2763117"/>
    <lineage>
        <taxon>Bacteria</taxon>
        <taxon>Pseudomonadati</taxon>
        <taxon>Pseudomonadota</taxon>
        <taxon>Alphaproteobacteria</taxon>
        <taxon>Hyphomicrobiales</taxon>
        <taxon>Boseaceae</taxon>
        <taxon>Bosea</taxon>
    </lineage>
</organism>
<evidence type="ECO:0000313" key="1">
    <source>
        <dbReference type="EMBL" id="RDJ23548.1"/>
    </source>
</evidence>
<sequence length="98" mass="10062">MAYLMRSLAVIGVIAFNSPVHSGKSETDGAREALRSVAAVASQIDAKTAMNGVAAAREAAQILAGLDPETRSRMLALATATAAKAESRPRPIAASPSR</sequence>
<comment type="caution">
    <text evidence="1">The sequence shown here is derived from an EMBL/GenBank/DDBJ whole genome shotgun (WGS) entry which is preliminary data.</text>
</comment>
<dbReference type="OrthoDB" id="8163049at2"/>
<evidence type="ECO:0000313" key="2">
    <source>
        <dbReference type="Proteomes" id="UP000255207"/>
    </source>
</evidence>
<accession>A0A370L3V2</accession>
<dbReference type="AlphaFoldDB" id="A0A370L3V2"/>
<keyword evidence="2" id="KW-1185">Reference proteome</keyword>